<evidence type="ECO:0000313" key="2">
    <source>
        <dbReference type="EMBL" id="KAK3914036.1"/>
    </source>
</evidence>
<feature type="transmembrane region" description="Helical" evidence="1">
    <location>
        <begin position="42"/>
        <end position="60"/>
    </location>
</feature>
<proteinExistence type="predicted"/>
<dbReference type="Proteomes" id="UP001219518">
    <property type="component" value="Unassembled WGS sequence"/>
</dbReference>
<reference evidence="2" key="1">
    <citation type="submission" date="2021-07" db="EMBL/GenBank/DDBJ databases">
        <authorList>
            <person name="Catto M.A."/>
            <person name="Jacobson A."/>
            <person name="Kennedy G."/>
            <person name="Labadie P."/>
            <person name="Hunt B.G."/>
            <person name="Srinivasan R."/>
        </authorList>
    </citation>
    <scope>NUCLEOTIDE SEQUENCE</scope>
    <source>
        <strain evidence="2">PL_HMW_Pooled</strain>
        <tissue evidence="2">Head</tissue>
    </source>
</reference>
<dbReference type="EMBL" id="JAHWGI010000349">
    <property type="protein sequence ID" value="KAK3914036.1"/>
    <property type="molecule type" value="Genomic_DNA"/>
</dbReference>
<name>A0AAE1H341_9NEOP</name>
<dbReference type="AlphaFoldDB" id="A0AAE1H341"/>
<sequence>MCTSNSAGRNGRPLVYKARVGLGDGTSLADSNRRPYTLNMKYSLILLLALVVLCACTLVQCAPLDSDPTDPDKSEDWESPSDLSAGFLKKKKLLKAKLLLLG</sequence>
<reference evidence="2" key="2">
    <citation type="journal article" date="2023" name="BMC Genomics">
        <title>Pest status, molecular evolution, and epigenetic factors derived from the genome assembly of Frankliniella fusca, a thysanopteran phytovirus vector.</title>
        <authorList>
            <person name="Catto M.A."/>
            <person name="Labadie P.E."/>
            <person name="Jacobson A.L."/>
            <person name="Kennedy G.G."/>
            <person name="Srinivasan R."/>
            <person name="Hunt B.G."/>
        </authorList>
    </citation>
    <scope>NUCLEOTIDE SEQUENCE</scope>
    <source>
        <strain evidence="2">PL_HMW_Pooled</strain>
    </source>
</reference>
<evidence type="ECO:0000313" key="3">
    <source>
        <dbReference type="Proteomes" id="UP001219518"/>
    </source>
</evidence>
<evidence type="ECO:0000256" key="1">
    <source>
        <dbReference type="SAM" id="Phobius"/>
    </source>
</evidence>
<keyword evidence="3" id="KW-1185">Reference proteome</keyword>
<keyword evidence="1" id="KW-0472">Membrane</keyword>
<keyword evidence="1" id="KW-1133">Transmembrane helix</keyword>
<protein>
    <submittedName>
        <fullName evidence="2">Acid-sensing ion channel 1</fullName>
    </submittedName>
</protein>
<keyword evidence="1" id="KW-0812">Transmembrane</keyword>
<organism evidence="2 3">
    <name type="scientific">Frankliniella fusca</name>
    <dbReference type="NCBI Taxonomy" id="407009"/>
    <lineage>
        <taxon>Eukaryota</taxon>
        <taxon>Metazoa</taxon>
        <taxon>Ecdysozoa</taxon>
        <taxon>Arthropoda</taxon>
        <taxon>Hexapoda</taxon>
        <taxon>Insecta</taxon>
        <taxon>Pterygota</taxon>
        <taxon>Neoptera</taxon>
        <taxon>Paraneoptera</taxon>
        <taxon>Thysanoptera</taxon>
        <taxon>Terebrantia</taxon>
        <taxon>Thripoidea</taxon>
        <taxon>Thripidae</taxon>
        <taxon>Frankliniella</taxon>
    </lineage>
</organism>
<comment type="caution">
    <text evidence="2">The sequence shown here is derived from an EMBL/GenBank/DDBJ whole genome shotgun (WGS) entry which is preliminary data.</text>
</comment>
<accession>A0AAE1H341</accession>
<gene>
    <name evidence="2" type="ORF">KUF71_023449</name>
</gene>